<evidence type="ECO:0000256" key="1">
    <source>
        <dbReference type="SAM" id="Phobius"/>
    </source>
</evidence>
<keyword evidence="1" id="KW-0472">Membrane</keyword>
<keyword evidence="1" id="KW-1133">Transmembrane helix</keyword>
<dbReference type="EMBL" id="MU157900">
    <property type="protein sequence ID" value="KAF9524319.1"/>
    <property type="molecule type" value="Genomic_DNA"/>
</dbReference>
<organism evidence="2 3">
    <name type="scientific">Crepidotus variabilis</name>
    <dbReference type="NCBI Taxonomy" id="179855"/>
    <lineage>
        <taxon>Eukaryota</taxon>
        <taxon>Fungi</taxon>
        <taxon>Dikarya</taxon>
        <taxon>Basidiomycota</taxon>
        <taxon>Agaricomycotina</taxon>
        <taxon>Agaricomycetes</taxon>
        <taxon>Agaricomycetidae</taxon>
        <taxon>Agaricales</taxon>
        <taxon>Agaricineae</taxon>
        <taxon>Crepidotaceae</taxon>
        <taxon>Crepidotus</taxon>
    </lineage>
</organism>
<feature type="transmembrane region" description="Helical" evidence="1">
    <location>
        <begin position="112"/>
        <end position="133"/>
    </location>
</feature>
<protein>
    <submittedName>
        <fullName evidence="2">Uncharacterized protein</fullName>
    </submittedName>
</protein>
<proteinExistence type="predicted"/>
<feature type="transmembrane region" description="Helical" evidence="1">
    <location>
        <begin position="72"/>
        <end position="92"/>
    </location>
</feature>
<reference evidence="2" key="1">
    <citation type="submission" date="2020-11" db="EMBL/GenBank/DDBJ databases">
        <authorList>
            <consortium name="DOE Joint Genome Institute"/>
            <person name="Ahrendt S."/>
            <person name="Riley R."/>
            <person name="Andreopoulos W."/>
            <person name="Labutti K."/>
            <person name="Pangilinan J."/>
            <person name="Ruiz-Duenas F.J."/>
            <person name="Barrasa J.M."/>
            <person name="Sanchez-Garcia M."/>
            <person name="Camarero S."/>
            <person name="Miyauchi S."/>
            <person name="Serrano A."/>
            <person name="Linde D."/>
            <person name="Babiker R."/>
            <person name="Drula E."/>
            <person name="Ayuso-Fernandez I."/>
            <person name="Pacheco R."/>
            <person name="Padilla G."/>
            <person name="Ferreira P."/>
            <person name="Barriuso J."/>
            <person name="Kellner H."/>
            <person name="Castanera R."/>
            <person name="Alfaro M."/>
            <person name="Ramirez L."/>
            <person name="Pisabarro A.G."/>
            <person name="Kuo A."/>
            <person name="Tritt A."/>
            <person name="Lipzen A."/>
            <person name="He G."/>
            <person name="Yan M."/>
            <person name="Ng V."/>
            <person name="Cullen D."/>
            <person name="Martin F."/>
            <person name="Rosso M.-N."/>
            <person name="Henrissat B."/>
            <person name="Hibbett D."/>
            <person name="Martinez A.T."/>
            <person name="Grigoriev I.V."/>
        </authorList>
    </citation>
    <scope>NUCLEOTIDE SEQUENCE</scope>
    <source>
        <strain evidence="2">CBS 506.95</strain>
    </source>
</reference>
<name>A0A9P6E8K2_9AGAR</name>
<dbReference type="Proteomes" id="UP000807306">
    <property type="component" value="Unassembled WGS sequence"/>
</dbReference>
<keyword evidence="1" id="KW-0812">Transmembrane</keyword>
<comment type="caution">
    <text evidence="2">The sequence shown here is derived from an EMBL/GenBank/DDBJ whole genome shotgun (WGS) entry which is preliminary data.</text>
</comment>
<gene>
    <name evidence="2" type="ORF">CPB83DRAFT_861382</name>
</gene>
<keyword evidence="3" id="KW-1185">Reference proteome</keyword>
<evidence type="ECO:0000313" key="2">
    <source>
        <dbReference type="EMBL" id="KAF9524319.1"/>
    </source>
</evidence>
<accession>A0A9P6E8K2</accession>
<evidence type="ECO:0000313" key="3">
    <source>
        <dbReference type="Proteomes" id="UP000807306"/>
    </source>
</evidence>
<dbReference type="AlphaFoldDB" id="A0A9P6E8K2"/>
<sequence>MLMSAVVNTGSLSLSTAYDAPEHPQVYPDYHNLQCDVISVADKDQDGRSITVADPAKHLERMIKAAAKMRKLLMKMLNIVVLAKMVTGGQFVNRNMRSLALAALLLALSLELLGWFIMTGLFVTFLLYLLLIIHS</sequence>